<accession>A0ABQ3GX78</accession>
<evidence type="ECO:0000259" key="3">
    <source>
        <dbReference type="PROSITE" id="PS51384"/>
    </source>
</evidence>
<dbReference type="InterPro" id="IPR012675">
    <property type="entry name" value="Beta-grasp_dom_sf"/>
</dbReference>
<dbReference type="SUPFAM" id="SSF52343">
    <property type="entry name" value="Ferredoxin reductase-like, C-terminal NADP-linked domain"/>
    <property type="match status" value="1"/>
</dbReference>
<proteinExistence type="predicted"/>
<evidence type="ECO:0000256" key="1">
    <source>
        <dbReference type="ARBA" id="ARBA00001974"/>
    </source>
</evidence>
<dbReference type="Gene3D" id="3.10.20.30">
    <property type="match status" value="1"/>
</dbReference>
<evidence type="ECO:0000313" key="4">
    <source>
        <dbReference type="EMBL" id="GHD58077.1"/>
    </source>
</evidence>
<dbReference type="SUPFAM" id="SSF54292">
    <property type="entry name" value="2Fe-2S ferredoxin-like"/>
    <property type="match status" value="1"/>
</dbReference>
<organism evidence="4 5">
    <name type="scientific">Jeongeupia chitinilytica</name>
    <dbReference type="NCBI Taxonomy" id="1041641"/>
    <lineage>
        <taxon>Bacteria</taxon>
        <taxon>Pseudomonadati</taxon>
        <taxon>Pseudomonadota</taxon>
        <taxon>Betaproteobacteria</taxon>
        <taxon>Neisseriales</taxon>
        <taxon>Chitinibacteraceae</taxon>
        <taxon>Jeongeupia</taxon>
    </lineage>
</organism>
<dbReference type="CDD" id="cd00322">
    <property type="entry name" value="FNR_like"/>
    <property type="match status" value="1"/>
</dbReference>
<protein>
    <submittedName>
        <fullName evidence="4">Vanillate O-demethylase oxidoreductase</fullName>
    </submittedName>
</protein>
<comment type="cofactor">
    <cofactor evidence="1">
        <name>FAD</name>
        <dbReference type="ChEBI" id="CHEBI:57692"/>
    </cofactor>
</comment>
<dbReference type="PRINTS" id="PR00409">
    <property type="entry name" value="PHDIOXRDTASE"/>
</dbReference>
<keyword evidence="2" id="KW-0001">2Fe-2S</keyword>
<dbReference type="InterPro" id="IPR017927">
    <property type="entry name" value="FAD-bd_FR_type"/>
</dbReference>
<dbReference type="Pfam" id="PF00111">
    <property type="entry name" value="Fer2"/>
    <property type="match status" value="1"/>
</dbReference>
<dbReference type="Pfam" id="PF00175">
    <property type="entry name" value="NAD_binding_1"/>
    <property type="match status" value="1"/>
</dbReference>
<sequence>MLAAIGTVVAALCVTLLWWQACGWIATLRDWRRRATARPLTLHVLERDVIAGYVRLRLAPVRGRLPRFGAGQHLLVHGDDGARCYSLARWQRRPAHYWIAIKPEGRASSSIAATPVGACLQASRPRGDFACRPKRADEVLLIAGGIGITPLMAMLDRLRAAPPARVTLVHVARTRDALLWHDELVALAESDSWFDYRPRLTGPDADWQNERGRLTPRDVEALVGHPANTSVWLCAGDGLTGTVQVGLTLAGVAAGRIHRESFGPAAGVAQGDVRIALADGRSVRGGETATLLAALDPLQPYAAAQCRAGQCGGCRSTLQAGEVRWLTKPDCVVADGEVLACCCAATSDVVLQPHFPR</sequence>
<comment type="caution">
    <text evidence="4">The sequence shown here is derived from an EMBL/GenBank/DDBJ whole genome shotgun (WGS) entry which is preliminary data.</text>
</comment>
<feature type="domain" description="FAD-binding FR-type" evidence="3">
    <location>
        <begin position="37"/>
        <end position="132"/>
    </location>
</feature>
<evidence type="ECO:0000313" key="5">
    <source>
        <dbReference type="Proteomes" id="UP000604737"/>
    </source>
</evidence>
<dbReference type="Proteomes" id="UP000604737">
    <property type="component" value="Unassembled WGS sequence"/>
</dbReference>
<keyword evidence="2" id="KW-0408">Iron</keyword>
<dbReference type="InterPro" id="IPR006058">
    <property type="entry name" value="2Fe2S_fd_BS"/>
</dbReference>
<dbReference type="InterPro" id="IPR001041">
    <property type="entry name" value="2Fe-2S_ferredoxin-type"/>
</dbReference>
<evidence type="ECO:0000256" key="2">
    <source>
        <dbReference type="ARBA" id="ARBA00022714"/>
    </source>
</evidence>
<dbReference type="Gene3D" id="2.40.30.10">
    <property type="entry name" value="Translation factors"/>
    <property type="match status" value="1"/>
</dbReference>
<dbReference type="CDD" id="cd00207">
    <property type="entry name" value="fer2"/>
    <property type="match status" value="1"/>
</dbReference>
<dbReference type="SUPFAM" id="SSF63380">
    <property type="entry name" value="Riboflavin synthase domain-like"/>
    <property type="match status" value="1"/>
</dbReference>
<dbReference type="InterPro" id="IPR001433">
    <property type="entry name" value="OxRdtase_FAD/NAD-bd"/>
</dbReference>
<reference evidence="5" key="1">
    <citation type="journal article" date="2019" name="Int. J. Syst. Evol. Microbiol.">
        <title>The Global Catalogue of Microorganisms (GCM) 10K type strain sequencing project: providing services to taxonomists for standard genome sequencing and annotation.</title>
        <authorList>
            <consortium name="The Broad Institute Genomics Platform"/>
            <consortium name="The Broad Institute Genome Sequencing Center for Infectious Disease"/>
            <person name="Wu L."/>
            <person name="Ma J."/>
        </authorList>
    </citation>
    <scope>NUCLEOTIDE SEQUENCE [LARGE SCALE GENOMIC DNA]</scope>
    <source>
        <strain evidence="5">KCTC 23701</strain>
    </source>
</reference>
<dbReference type="InterPro" id="IPR050415">
    <property type="entry name" value="MRET"/>
</dbReference>
<dbReference type="Gene3D" id="3.40.50.80">
    <property type="entry name" value="Nucleotide-binding domain of ferredoxin-NADP reductase (FNR) module"/>
    <property type="match status" value="1"/>
</dbReference>
<dbReference type="InterPro" id="IPR036010">
    <property type="entry name" value="2Fe-2S_ferredoxin-like_sf"/>
</dbReference>
<dbReference type="PROSITE" id="PS51384">
    <property type="entry name" value="FAD_FR"/>
    <property type="match status" value="1"/>
</dbReference>
<dbReference type="PROSITE" id="PS00197">
    <property type="entry name" value="2FE2S_FER_1"/>
    <property type="match status" value="1"/>
</dbReference>
<keyword evidence="2" id="KW-0411">Iron-sulfur</keyword>
<keyword evidence="2" id="KW-0479">Metal-binding</keyword>
<dbReference type="PANTHER" id="PTHR47354:SF5">
    <property type="entry name" value="PROTEIN RFBI"/>
    <property type="match status" value="1"/>
</dbReference>
<dbReference type="InterPro" id="IPR017938">
    <property type="entry name" value="Riboflavin_synthase-like_b-brl"/>
</dbReference>
<gene>
    <name evidence="4" type="ORF">GCM10007350_07400</name>
</gene>
<dbReference type="PANTHER" id="PTHR47354">
    <property type="entry name" value="NADH OXIDOREDUCTASE HCR"/>
    <property type="match status" value="1"/>
</dbReference>
<dbReference type="EMBL" id="BMYO01000002">
    <property type="protein sequence ID" value="GHD58077.1"/>
    <property type="molecule type" value="Genomic_DNA"/>
</dbReference>
<keyword evidence="5" id="KW-1185">Reference proteome</keyword>
<dbReference type="InterPro" id="IPR039261">
    <property type="entry name" value="FNR_nucleotide-bd"/>
</dbReference>
<name>A0ABQ3GX78_9NEIS</name>